<dbReference type="EMBL" id="LATX01002518">
    <property type="protein sequence ID" value="KTB27865.1"/>
    <property type="molecule type" value="Genomic_DNA"/>
</dbReference>
<comment type="caution">
    <text evidence="2">The sequence shown here is derived from an EMBL/GenBank/DDBJ whole genome shotgun (WGS) entry which is preliminary data.</text>
</comment>
<evidence type="ECO:0000256" key="1">
    <source>
        <dbReference type="SAM" id="MobiDB-lite"/>
    </source>
</evidence>
<feature type="compositionally biased region" description="Basic and acidic residues" evidence="1">
    <location>
        <begin position="242"/>
        <end position="252"/>
    </location>
</feature>
<proteinExistence type="predicted"/>
<feature type="compositionally biased region" description="Basic and acidic residues" evidence="1">
    <location>
        <begin position="177"/>
        <end position="202"/>
    </location>
</feature>
<accession>A0A0W0EUV4</accession>
<reference evidence="2 3" key="1">
    <citation type="submission" date="2015-12" db="EMBL/GenBank/DDBJ databases">
        <title>Draft genome sequence of Moniliophthora roreri, the causal agent of frosty pod rot of cacao.</title>
        <authorList>
            <person name="Aime M.C."/>
            <person name="Diaz-Valderrama J.R."/>
            <person name="Kijpornyongpan T."/>
            <person name="Phillips-Mora W."/>
        </authorList>
    </citation>
    <scope>NUCLEOTIDE SEQUENCE [LARGE SCALE GENOMIC DNA]</scope>
    <source>
        <strain evidence="2 3">MCA 2952</strain>
    </source>
</reference>
<dbReference type="PANTHER" id="PTHR31912:SF34">
    <property type="entry name" value="NOTOCHORD-RELATED PROTEIN"/>
    <property type="match status" value="1"/>
</dbReference>
<dbReference type="eggNOG" id="ENOG502SBYH">
    <property type="taxonomic scope" value="Eukaryota"/>
</dbReference>
<dbReference type="Proteomes" id="UP000054988">
    <property type="component" value="Unassembled WGS sequence"/>
</dbReference>
<dbReference type="PANTHER" id="PTHR31912">
    <property type="entry name" value="IP13529P"/>
    <property type="match status" value="1"/>
</dbReference>
<name>A0A0W0EUV4_MONRR</name>
<evidence type="ECO:0000313" key="2">
    <source>
        <dbReference type="EMBL" id="KTB27865.1"/>
    </source>
</evidence>
<evidence type="ECO:0000313" key="3">
    <source>
        <dbReference type="Proteomes" id="UP000054988"/>
    </source>
</evidence>
<sequence>MEILHTILLGVVKYYWGQTVVILNKGKYFGLFETRLASIEEGSLKIPKITAEYMCKYKESLIGKHFKSLAQVMPFLVYDLVLKEVLEAWTVIRELVVLVWHVEIKDLEVYLANLSATIEALLNVTSQCLPSILITKLKFHFLVHLSAYIHRFGPPLIFSTERYELFNHKKERAIAKEKAVEDKAQKADEKVRKSDERARKAAETGAQEQVVEGSGTTQKQKSRLNIGDEGPKDSGSSSMLSRMDEVNTRKADQPPTFSNIQAGLPGIRSRPVKKARLDDIPIPMGEGTPHTA</sequence>
<organism evidence="2 3">
    <name type="scientific">Moniliophthora roreri</name>
    <name type="common">Frosty pod rot fungus</name>
    <name type="synonym">Monilia roreri</name>
    <dbReference type="NCBI Taxonomy" id="221103"/>
    <lineage>
        <taxon>Eukaryota</taxon>
        <taxon>Fungi</taxon>
        <taxon>Dikarya</taxon>
        <taxon>Basidiomycota</taxon>
        <taxon>Agaricomycotina</taxon>
        <taxon>Agaricomycetes</taxon>
        <taxon>Agaricomycetidae</taxon>
        <taxon>Agaricales</taxon>
        <taxon>Marasmiineae</taxon>
        <taxon>Marasmiaceae</taxon>
        <taxon>Moniliophthora</taxon>
    </lineage>
</organism>
<gene>
    <name evidence="2" type="ORF">WG66_19556</name>
</gene>
<feature type="region of interest" description="Disordered" evidence="1">
    <location>
        <begin position="177"/>
        <end position="292"/>
    </location>
</feature>
<dbReference type="AlphaFoldDB" id="A0A0W0EUV4"/>
<protein>
    <submittedName>
        <fullName evidence="2">Uncharacterized protein</fullName>
    </submittedName>
</protein>